<evidence type="ECO:0000256" key="1">
    <source>
        <dbReference type="ARBA" id="ARBA00022679"/>
    </source>
</evidence>
<dbReference type="InterPro" id="IPR029058">
    <property type="entry name" value="AB_hydrolase_fold"/>
</dbReference>
<dbReference type="Gene3D" id="3.40.50.1820">
    <property type="entry name" value="alpha/beta hydrolase"/>
    <property type="match status" value="1"/>
</dbReference>
<dbReference type="Proteomes" id="UP000436822">
    <property type="component" value="Unassembled WGS sequence"/>
</dbReference>
<keyword evidence="1" id="KW-0808">Transferase</keyword>
<dbReference type="InterPro" id="IPR010941">
    <property type="entry name" value="PhaC_N"/>
</dbReference>
<dbReference type="Pfam" id="PF12551">
    <property type="entry name" value="PHBC_N"/>
    <property type="match status" value="1"/>
</dbReference>
<evidence type="ECO:0000256" key="2">
    <source>
        <dbReference type="ARBA" id="ARBA00023315"/>
    </source>
</evidence>
<evidence type="ECO:0000259" key="4">
    <source>
        <dbReference type="Pfam" id="PF12551"/>
    </source>
</evidence>
<dbReference type="Pfam" id="PF07167">
    <property type="entry name" value="PhaC_N"/>
    <property type="match status" value="1"/>
</dbReference>
<keyword evidence="6" id="KW-1185">Reference proteome</keyword>
<comment type="caution">
    <text evidence="5">The sequence shown here is derived from an EMBL/GenBank/DDBJ whole genome shotgun (WGS) entry which is preliminary data.</text>
</comment>
<evidence type="ECO:0000313" key="6">
    <source>
        <dbReference type="Proteomes" id="UP000436822"/>
    </source>
</evidence>
<accession>A0A6N6JJZ9</accession>
<evidence type="ECO:0000259" key="3">
    <source>
        <dbReference type="Pfam" id="PF07167"/>
    </source>
</evidence>
<name>A0A6N6JJZ9_9RHOB</name>
<feature type="domain" description="Poly-beta-hydroxybutyrate polymerase N-terminal" evidence="3">
    <location>
        <begin position="66"/>
        <end position="233"/>
    </location>
</feature>
<keyword evidence="2" id="KW-0012">Acyltransferase</keyword>
<dbReference type="PANTHER" id="PTHR36837">
    <property type="entry name" value="POLY(3-HYDROXYALKANOATE) POLYMERASE SUBUNIT PHAC"/>
    <property type="match status" value="1"/>
</dbReference>
<gene>
    <name evidence="5" type="primary">phbC</name>
    <name evidence="5" type="ORF">KIN_25860</name>
</gene>
<dbReference type="AlphaFoldDB" id="A0A6N6JJZ9"/>
<dbReference type="InterPro" id="IPR022211">
    <property type="entry name" value="PHBC_N"/>
</dbReference>
<protein>
    <submittedName>
        <fullName evidence="5">Poly-beta-hydroxybutyrate polymerase</fullName>
    </submittedName>
</protein>
<feature type="domain" description="Poly-beta-hydroxybutyrate polymerase N-terminal" evidence="4">
    <location>
        <begin position="8"/>
        <end position="46"/>
    </location>
</feature>
<dbReference type="RefSeq" id="WP_243144917.1">
    <property type="nucleotide sequence ID" value="NZ_BLJE01000002.1"/>
</dbReference>
<dbReference type="PANTHER" id="PTHR36837:SF5">
    <property type="entry name" value="POLY-3-HYDROXYBUTYRATE SYNTHASE"/>
    <property type="match status" value="1"/>
</dbReference>
<evidence type="ECO:0000313" key="5">
    <source>
        <dbReference type="EMBL" id="GFE65512.1"/>
    </source>
</evidence>
<reference evidence="5 6" key="1">
    <citation type="submission" date="2019-12" db="EMBL/GenBank/DDBJ databases">
        <title>Litoreibacter badius sp. nov., a novel bacteriochlorophyll a-containing bacterium in the genus Litoreibacter.</title>
        <authorList>
            <person name="Kanamuro M."/>
            <person name="Takabe Y."/>
            <person name="Mori K."/>
            <person name="Takaichi S."/>
            <person name="Hanada S."/>
        </authorList>
    </citation>
    <scope>NUCLEOTIDE SEQUENCE [LARGE SCALE GENOMIC DNA]</scope>
    <source>
        <strain evidence="5 6">K6</strain>
    </source>
</reference>
<sequence>MTEREPLRIDPAWHAALGQMTGGLSPAALATAYVDWALHLAGSPDKMLELRKLALPHQPAPEISSDPRFAHPTWASFPYKALAQGFIATQNWWDAATTNMPGVDPKHAAIVNFAARQWLDMLSPANFAVTNPQVHERTREELGQNLIRGARYWLEDFNRLLSNCPRRPSAYRVGEDLATTPGDVILRNDLIELIRYRPTTDKLHPEPILIVPAWIMKYYILDLTAQRSLVAFLRDQGFEVFILSWKNPDDTDANLSMQDYIDLGIRAAITKIKAGGAERLHAVGYCLGGTLLAIAAAAMARDGDDTLRTISLLASQVDFSEPGELGLFINESQVAFLEDMMATRGYLKADQMAGAFQLLRSNDLVWSRVIRHYLLGERTHDNPLMAWNADATRMPAQMHSEYLRRLFLKNDLAKGRFKVDGSSVALTDIRCPIYCVGTETDHVSPWRSVYRLSLLTDTDVTFVLTNGGHNGGILSEPGHPGRYFRCGHKTEGDGHVTAEDWFDLQMPRAGSWWPHWGGWLKNLSGAPADRRSSLVNPLDIAPGRYVFG</sequence>
<proteinExistence type="predicted"/>
<dbReference type="GO" id="GO:0016746">
    <property type="term" value="F:acyltransferase activity"/>
    <property type="evidence" value="ECO:0007669"/>
    <property type="project" value="UniProtKB-KW"/>
</dbReference>
<dbReference type="SUPFAM" id="SSF53474">
    <property type="entry name" value="alpha/beta-Hydrolases"/>
    <property type="match status" value="1"/>
</dbReference>
<organism evidence="5 6">
    <name type="scientific">Litoreibacter roseus</name>
    <dbReference type="NCBI Taxonomy" id="2601869"/>
    <lineage>
        <taxon>Bacteria</taxon>
        <taxon>Pseudomonadati</taxon>
        <taxon>Pseudomonadota</taxon>
        <taxon>Alphaproteobacteria</taxon>
        <taxon>Rhodobacterales</taxon>
        <taxon>Roseobacteraceae</taxon>
        <taxon>Litoreibacter</taxon>
    </lineage>
</organism>
<dbReference type="EMBL" id="BLJE01000002">
    <property type="protein sequence ID" value="GFE65512.1"/>
    <property type="molecule type" value="Genomic_DNA"/>
</dbReference>
<dbReference type="GO" id="GO:0042619">
    <property type="term" value="P:poly-hydroxybutyrate biosynthetic process"/>
    <property type="evidence" value="ECO:0007669"/>
    <property type="project" value="InterPro"/>
</dbReference>
<dbReference type="InterPro" id="IPR051321">
    <property type="entry name" value="PHA/PHB_synthase"/>
</dbReference>